<organism evidence="1 2">
    <name type="scientific">Rubripirellula amarantea</name>
    <dbReference type="NCBI Taxonomy" id="2527999"/>
    <lineage>
        <taxon>Bacteria</taxon>
        <taxon>Pseudomonadati</taxon>
        <taxon>Planctomycetota</taxon>
        <taxon>Planctomycetia</taxon>
        <taxon>Pirellulales</taxon>
        <taxon>Pirellulaceae</taxon>
        <taxon>Rubripirellula</taxon>
    </lineage>
</organism>
<dbReference type="EMBL" id="SJPI01000001">
    <property type="protein sequence ID" value="TWT55050.1"/>
    <property type="molecule type" value="Genomic_DNA"/>
</dbReference>
<comment type="caution">
    <text evidence="1">The sequence shown here is derived from an EMBL/GenBank/DDBJ whole genome shotgun (WGS) entry which is preliminary data.</text>
</comment>
<gene>
    <name evidence="1" type="ORF">Pla22_27040</name>
</gene>
<name>A0A5C5WWX9_9BACT</name>
<dbReference type="Proteomes" id="UP000316598">
    <property type="component" value="Unassembled WGS sequence"/>
</dbReference>
<protein>
    <submittedName>
        <fullName evidence="1">Uncharacterized protein</fullName>
    </submittedName>
</protein>
<keyword evidence="2" id="KW-1185">Reference proteome</keyword>
<evidence type="ECO:0000313" key="2">
    <source>
        <dbReference type="Proteomes" id="UP000316598"/>
    </source>
</evidence>
<accession>A0A5C5WWX9</accession>
<evidence type="ECO:0000313" key="1">
    <source>
        <dbReference type="EMBL" id="TWT55050.1"/>
    </source>
</evidence>
<sequence>MTVLDLTVLDLTVLELDPGPSFSGAILGAQKNGAGWFAVRLPNCPRIDLATLPRVR</sequence>
<dbReference type="AlphaFoldDB" id="A0A5C5WWX9"/>
<proteinExistence type="predicted"/>
<reference evidence="1 2" key="1">
    <citation type="submission" date="2019-02" db="EMBL/GenBank/DDBJ databases">
        <title>Deep-cultivation of Planctomycetes and their phenomic and genomic characterization uncovers novel biology.</title>
        <authorList>
            <person name="Wiegand S."/>
            <person name="Jogler M."/>
            <person name="Boedeker C."/>
            <person name="Pinto D."/>
            <person name="Vollmers J."/>
            <person name="Rivas-Marin E."/>
            <person name="Kohn T."/>
            <person name="Peeters S.H."/>
            <person name="Heuer A."/>
            <person name="Rast P."/>
            <person name="Oberbeckmann S."/>
            <person name="Bunk B."/>
            <person name="Jeske O."/>
            <person name="Meyerdierks A."/>
            <person name="Storesund J.E."/>
            <person name="Kallscheuer N."/>
            <person name="Luecker S."/>
            <person name="Lage O.M."/>
            <person name="Pohl T."/>
            <person name="Merkel B.J."/>
            <person name="Hornburger P."/>
            <person name="Mueller R.-W."/>
            <person name="Bruemmer F."/>
            <person name="Labrenz M."/>
            <person name="Spormann A.M."/>
            <person name="Op Den Camp H."/>
            <person name="Overmann J."/>
            <person name="Amann R."/>
            <person name="Jetten M.S.M."/>
            <person name="Mascher T."/>
            <person name="Medema M.H."/>
            <person name="Devos D.P."/>
            <person name="Kaster A.-K."/>
            <person name="Ovreas L."/>
            <person name="Rohde M."/>
            <person name="Galperin M.Y."/>
            <person name="Jogler C."/>
        </authorList>
    </citation>
    <scope>NUCLEOTIDE SEQUENCE [LARGE SCALE GENOMIC DNA]</scope>
    <source>
        <strain evidence="1 2">Pla22</strain>
    </source>
</reference>